<dbReference type="AlphaFoldDB" id="A0A8S4R1U5"/>
<accession>A0A8S4R1U5</accession>
<reference evidence="4" key="1">
    <citation type="submission" date="2022-03" db="EMBL/GenBank/DDBJ databases">
        <authorList>
            <person name="Lindestad O."/>
        </authorList>
    </citation>
    <scope>NUCLEOTIDE SEQUENCE</scope>
</reference>
<dbReference type="InterPro" id="IPR015157">
    <property type="entry name" value="TMA7"/>
</dbReference>
<dbReference type="PANTHER" id="PTHR28632">
    <property type="entry name" value="TRANSLATION MACHINERY-ASSOCIATED PROTEIN 7"/>
    <property type="match status" value="1"/>
</dbReference>
<keyword evidence="5" id="KW-1185">Reference proteome</keyword>
<proteinExistence type="predicted"/>
<evidence type="ECO:0000313" key="4">
    <source>
        <dbReference type="EMBL" id="CAH2229336.1"/>
    </source>
</evidence>
<protein>
    <recommendedName>
        <fullName evidence="1">Translation machinery-associated protein 7 homolog</fullName>
    </recommendedName>
    <alternativeName>
        <fullName evidence="2">Coiled-coil domain-containing protein 72 homolog</fullName>
    </alternativeName>
</protein>
<evidence type="ECO:0000256" key="1">
    <source>
        <dbReference type="ARBA" id="ARBA00015581"/>
    </source>
</evidence>
<feature type="region of interest" description="Disordered" evidence="3">
    <location>
        <begin position="93"/>
        <end position="121"/>
    </location>
</feature>
<organism evidence="4 5">
    <name type="scientific">Pararge aegeria aegeria</name>
    <dbReference type="NCBI Taxonomy" id="348720"/>
    <lineage>
        <taxon>Eukaryota</taxon>
        <taxon>Metazoa</taxon>
        <taxon>Ecdysozoa</taxon>
        <taxon>Arthropoda</taxon>
        <taxon>Hexapoda</taxon>
        <taxon>Insecta</taxon>
        <taxon>Pterygota</taxon>
        <taxon>Neoptera</taxon>
        <taxon>Endopterygota</taxon>
        <taxon>Lepidoptera</taxon>
        <taxon>Glossata</taxon>
        <taxon>Ditrysia</taxon>
        <taxon>Papilionoidea</taxon>
        <taxon>Nymphalidae</taxon>
        <taxon>Satyrinae</taxon>
        <taxon>Satyrini</taxon>
        <taxon>Parargina</taxon>
        <taxon>Pararge</taxon>
    </lineage>
</organism>
<sequence>MWKGPEGKRARGRPVTRWEDEIKKIAGPNWAQVAKDREKWTSLEEAFTQSGQRSTNDEMFVQSQPKHPIHADWMLGLPTALLSKIGCIESLRSNMSGREGGKKKPLKAPKKSSKELDDDDVALKQKLKEQEKALNEAKAKASQKGPLMNNNESYNFMSTQNNTKCCSLINFEDKINKNIVPKTITPTENVKVNIAENSDSILEEPLTIHGYDTIVDNIIKQIIPLDTDRNYELEIDLEGVAFNGLEIYEDIENTTKNNLDSWQNIYDDFVKSIDEHNVIHVENGNIVDSKSPDIKKSYENSNLDTWNSSNKNFSALTNNKTAIYTQNQKNTASNSIKKKHKDLCDELFHSINKTLISPTLHDTKYSLVRNIGKNNIETKITENNLTAPLNRRNISEIDVQHTKAVLDYIENHEIMSNLRNIISSKFNMTNEAKISSDCDSKLELTNVNRKNVMPAYISQKNNKGKDIDVQENNYKRTSLNMSNIINNRNKIGKVRKTIDNNEIIIISSDDEDAIENIEHIVEIPTNTKEFLNHEPDSNNNVCIIEPANRKHSIQFEKQEVFTENCDGYNSSDFEFIDEAEATKREPSFYALFDKTDDKVADIKNEPNIEMPFDERHAFNINGFCEDNSVITEYLKSVQPTNDFTNEFDTNYRDNHTVPNDQEYANLFGGNFTPYPMCSFENKATRSGTGMSVNYGDLGFEMRMIRDESTPEQRIEARESEKKILSIYAIENRSRRRRR</sequence>
<dbReference type="OrthoDB" id="6932657at2759"/>
<dbReference type="Pfam" id="PF09072">
    <property type="entry name" value="TMA7"/>
    <property type="match status" value="1"/>
</dbReference>
<dbReference type="Proteomes" id="UP000838756">
    <property type="component" value="Unassembled WGS sequence"/>
</dbReference>
<evidence type="ECO:0000313" key="5">
    <source>
        <dbReference type="Proteomes" id="UP000838756"/>
    </source>
</evidence>
<evidence type="ECO:0000256" key="2">
    <source>
        <dbReference type="ARBA" id="ARBA00031894"/>
    </source>
</evidence>
<evidence type="ECO:0000256" key="3">
    <source>
        <dbReference type="SAM" id="MobiDB-lite"/>
    </source>
</evidence>
<gene>
    <name evidence="4" type="primary">jg17085</name>
    <name evidence="4" type="ORF">PAEG_LOCUS8818</name>
</gene>
<comment type="caution">
    <text evidence="4">The sequence shown here is derived from an EMBL/GenBank/DDBJ whole genome shotgun (WGS) entry which is preliminary data.</text>
</comment>
<name>A0A8S4R1U5_9NEOP</name>
<feature type="compositionally biased region" description="Basic residues" evidence="3">
    <location>
        <begin position="101"/>
        <end position="111"/>
    </location>
</feature>
<dbReference type="EMBL" id="CAKXAJ010024711">
    <property type="protein sequence ID" value="CAH2229336.1"/>
    <property type="molecule type" value="Genomic_DNA"/>
</dbReference>